<keyword evidence="2" id="KW-1185">Reference proteome</keyword>
<comment type="caution">
    <text evidence="1">The sequence shown here is derived from an EMBL/GenBank/DDBJ whole genome shotgun (WGS) entry which is preliminary data.</text>
</comment>
<proteinExistence type="predicted"/>
<dbReference type="AlphaFoldDB" id="A0A164ITV1"/>
<dbReference type="EMBL" id="LRGB01006503">
    <property type="protein sequence ID" value="KZS01608.1"/>
    <property type="molecule type" value="Genomic_DNA"/>
</dbReference>
<dbReference type="Proteomes" id="UP000076858">
    <property type="component" value="Unassembled WGS sequence"/>
</dbReference>
<organism evidence="1 2">
    <name type="scientific">Daphnia magna</name>
    <dbReference type="NCBI Taxonomy" id="35525"/>
    <lineage>
        <taxon>Eukaryota</taxon>
        <taxon>Metazoa</taxon>
        <taxon>Ecdysozoa</taxon>
        <taxon>Arthropoda</taxon>
        <taxon>Crustacea</taxon>
        <taxon>Branchiopoda</taxon>
        <taxon>Diplostraca</taxon>
        <taxon>Cladocera</taxon>
        <taxon>Anomopoda</taxon>
        <taxon>Daphniidae</taxon>
        <taxon>Daphnia</taxon>
    </lineage>
</organism>
<evidence type="ECO:0000313" key="1">
    <source>
        <dbReference type="EMBL" id="KZS01608.1"/>
    </source>
</evidence>
<protein>
    <submittedName>
        <fullName evidence="1">Uncharacterized protein</fullName>
    </submittedName>
</protein>
<reference evidence="1 2" key="1">
    <citation type="submission" date="2016-03" db="EMBL/GenBank/DDBJ databases">
        <title>EvidentialGene: Evidence-directed Construction of Genes on Genomes.</title>
        <authorList>
            <person name="Gilbert D.G."/>
            <person name="Choi J.-H."/>
            <person name="Mockaitis K."/>
            <person name="Colbourne J."/>
            <person name="Pfrender M."/>
        </authorList>
    </citation>
    <scope>NUCLEOTIDE SEQUENCE [LARGE SCALE GENOMIC DNA]</scope>
    <source>
        <strain evidence="1 2">Xinb3</strain>
        <tissue evidence="1">Complete organism</tissue>
    </source>
</reference>
<name>A0A164ITV1_9CRUS</name>
<accession>A0A164ITV1</accession>
<gene>
    <name evidence="1" type="ORF">APZ42_001685</name>
</gene>
<sequence>MVQNDSNCWSENIVQLRVYLCHEGSFGTGLTLRSIQLNKKLIF</sequence>
<evidence type="ECO:0000313" key="2">
    <source>
        <dbReference type="Proteomes" id="UP000076858"/>
    </source>
</evidence>